<accession>A0A939KD94</accession>
<comment type="caution">
    <text evidence="1">The sequence shown here is derived from an EMBL/GenBank/DDBJ whole genome shotgun (WGS) entry which is preliminary data.</text>
</comment>
<evidence type="ECO:0000313" key="1">
    <source>
        <dbReference type="EMBL" id="MBO1249436.1"/>
    </source>
</evidence>
<dbReference type="RefSeq" id="WP_207574959.1">
    <property type="nucleotide sequence ID" value="NZ_JAFNME010000010.1"/>
</dbReference>
<sequence>MKMHNISNFTAQEIKATAQQKLEVSARTRKLFMIFHASYGSLFTSKFSTGELNSEGSDKGMRAALLVWDRSLNNYEDDVIEKATKKIQLENLNYPPNLGHFIKKCEELKIQKANDDKAIKNPQIIKMIACAAPKITSRGDGLDNWRIKLARFYLGHKTRADDIRCAIKMIGEKEASAIKKQFSAAQA</sequence>
<evidence type="ECO:0000313" key="2">
    <source>
        <dbReference type="Proteomes" id="UP000664731"/>
    </source>
</evidence>
<proteinExistence type="predicted"/>
<dbReference type="AlphaFoldDB" id="A0A939KD94"/>
<reference evidence="1" key="1">
    <citation type="submission" date="2021-03" db="EMBL/GenBank/DDBJ databases">
        <title>Comamonas denitrificans.</title>
        <authorList>
            <person name="Finster K."/>
        </authorList>
    </citation>
    <scope>NUCLEOTIDE SEQUENCE</scope>
    <source>
        <strain evidence="1">MM2021_4</strain>
    </source>
</reference>
<organism evidence="1 2">
    <name type="scientific">Comamonas denitrificans</name>
    <dbReference type="NCBI Taxonomy" id="117506"/>
    <lineage>
        <taxon>Bacteria</taxon>
        <taxon>Pseudomonadati</taxon>
        <taxon>Pseudomonadota</taxon>
        <taxon>Betaproteobacteria</taxon>
        <taxon>Burkholderiales</taxon>
        <taxon>Comamonadaceae</taxon>
        <taxon>Comamonas</taxon>
    </lineage>
</organism>
<dbReference type="EMBL" id="JAFNME010000010">
    <property type="protein sequence ID" value="MBO1249436.1"/>
    <property type="molecule type" value="Genomic_DNA"/>
</dbReference>
<gene>
    <name evidence="1" type="ORF">J1777_06235</name>
</gene>
<name>A0A939KD94_9BURK</name>
<keyword evidence="2" id="KW-1185">Reference proteome</keyword>
<protein>
    <submittedName>
        <fullName evidence="1">Uncharacterized protein</fullName>
    </submittedName>
</protein>
<dbReference type="Proteomes" id="UP000664731">
    <property type="component" value="Unassembled WGS sequence"/>
</dbReference>